<name>A0AAQ2UTW9_OENOE</name>
<dbReference type="EMBL" id="LR031358">
    <property type="protein sequence ID" value="VDB96938.1"/>
    <property type="molecule type" value="Genomic_DNA"/>
</dbReference>
<evidence type="ECO:0000313" key="1">
    <source>
        <dbReference type="EMBL" id="VDB96938.1"/>
    </source>
</evidence>
<dbReference type="Proteomes" id="UP000294726">
    <property type="component" value="Chromosome"/>
</dbReference>
<protein>
    <submittedName>
        <fullName evidence="1">Uncharacterized protein</fullName>
    </submittedName>
</protein>
<reference evidence="1 2" key="1">
    <citation type="submission" date="2018-08" db="EMBL/GenBank/DDBJ databases">
        <authorList>
            <person name="Lorentzen P. G. S. M."/>
        </authorList>
    </citation>
    <scope>NUCLEOTIDE SEQUENCE [LARGE SCALE GENOMIC DNA]</scope>
    <source>
        <strain evidence="1 2">CRBO_1381</strain>
    </source>
</reference>
<evidence type="ECO:0000313" key="2">
    <source>
        <dbReference type="Proteomes" id="UP000294726"/>
    </source>
</evidence>
<proteinExistence type="predicted"/>
<organism evidence="1 2">
    <name type="scientific">Oenococcus oeni</name>
    <name type="common">Leuconostoc oenos</name>
    <dbReference type="NCBI Taxonomy" id="1247"/>
    <lineage>
        <taxon>Bacteria</taxon>
        <taxon>Bacillati</taxon>
        <taxon>Bacillota</taxon>
        <taxon>Bacilli</taxon>
        <taxon>Lactobacillales</taxon>
        <taxon>Lactobacillaceae</taxon>
        <taxon>Oenococcus</taxon>
    </lineage>
</organism>
<sequence length="46" mass="5258">MNVLFQALELKVQKNAGIDLTGIDELTDDIILYWMKCFCVLLLLSL</sequence>
<accession>A0AAQ2UTW9</accession>
<dbReference type="AlphaFoldDB" id="A0AAQ2UTW9"/>
<gene>
    <name evidence="1" type="ORF">OENI_0054</name>
</gene>